<organism evidence="2 3">
    <name type="scientific">Paractinoplanes atraurantiacus</name>
    <dbReference type="NCBI Taxonomy" id="1036182"/>
    <lineage>
        <taxon>Bacteria</taxon>
        <taxon>Bacillati</taxon>
        <taxon>Actinomycetota</taxon>
        <taxon>Actinomycetes</taxon>
        <taxon>Micromonosporales</taxon>
        <taxon>Micromonosporaceae</taxon>
        <taxon>Paractinoplanes</taxon>
    </lineage>
</organism>
<dbReference type="RefSeq" id="WP_097327187.1">
    <property type="nucleotide sequence ID" value="NZ_OBDY01000027.1"/>
</dbReference>
<dbReference type="InterPro" id="IPR011600">
    <property type="entry name" value="Pept_C14_caspase"/>
</dbReference>
<gene>
    <name evidence="2" type="ORF">SAMN05421748_12760</name>
</gene>
<dbReference type="SUPFAM" id="SSF52129">
    <property type="entry name" value="Caspase-like"/>
    <property type="match status" value="1"/>
</dbReference>
<evidence type="ECO:0000259" key="1">
    <source>
        <dbReference type="Pfam" id="PF00656"/>
    </source>
</evidence>
<keyword evidence="3" id="KW-1185">Reference proteome</keyword>
<evidence type="ECO:0000313" key="2">
    <source>
        <dbReference type="EMBL" id="SNY64823.1"/>
    </source>
</evidence>
<dbReference type="OrthoDB" id="4464809at2"/>
<dbReference type="EMBL" id="OBDY01000027">
    <property type="protein sequence ID" value="SNY64823.1"/>
    <property type="molecule type" value="Genomic_DNA"/>
</dbReference>
<name>A0A285JXN7_9ACTN</name>
<dbReference type="Proteomes" id="UP000219612">
    <property type="component" value="Unassembled WGS sequence"/>
</dbReference>
<reference evidence="2 3" key="1">
    <citation type="submission" date="2017-09" db="EMBL/GenBank/DDBJ databases">
        <authorList>
            <person name="Ehlers B."/>
            <person name="Leendertz F.H."/>
        </authorList>
    </citation>
    <scope>NUCLEOTIDE SEQUENCE [LARGE SCALE GENOMIC DNA]</scope>
    <source>
        <strain evidence="2 3">CGMCC 4.6857</strain>
    </source>
</reference>
<proteinExistence type="predicted"/>
<accession>A0A285JXN7</accession>
<protein>
    <submittedName>
        <fullName evidence="2">Caspase domain-containing protein</fullName>
    </submittedName>
</protein>
<sequence length="992" mass="106106">MRLPDPAHSRAVLIGASRFTSMEDLPAVTNNLTRLAELLGDQQVWGLPAHNIVTVADPASPNDALEVIHGAAAAASDTLLVYYAGHGLLDGGDELLLALPGTDKAKPFTAIRFDDVRRQVQRNRKRPSTVLILDCCYSARAMAGGMKAPGPAAGDLADQAAVEGSYLLVAAAETKTALAPPGESYTAFTGELIKILEEGIEDAPELIAAEQVYWSMKTELRAKGRPLPQQRARNAGAHIVLSRNRWRAAAPGPSPAVVRAPADFPPELDDVPLPDLAGTAGKLRAGERPELGDQLLERAARQRPAQEVAGLLLRSADPRDTRIVLRGAATRPAADIRGILKLLGQMKAESVADALLREIADGPAERTVEVLAELRGSRSDQLLRHAVTLAAEGHPKRFIDLVSGLSVRGLPEVADRALDQAIGLLQGEDAARVADSLRQAGRDDEAARLYAAAIPSIAGREPEQLAEIARHMVRQHLDGPAGDLAVRAARRAGSAPARARLLRAFSGDVWSPAWPALVGELAGLPEDELEPIAVDLWRDGRGEAEHLYLAAAAAGPAARLIRLVGHLLDHGRLEDALTMIREAAKFRGDHDLAQLAAGLTEPYRAGLLPELLERLPGKVLPGFYLIACGEGGDLPAAVEDEIRRRPNDDFVGFVAQLSARGKVELAAEWLGARDDSATLVAKSGFRTDPVLRRALIPVLTRIPALADCLVLVVSTELAAGDTPPWTITSLPAPSIGAVVSAFPAIVDNSVILQTHLASLPAEDLRRVLVAVIQHGAPAAVQLVLRSAGDVELISAALDELPSHHRARLITAFREVSNKHRIFRLGALLRRAGHPGEARLALEGHLFLPIEEAGDPVATAIAEHLHGITFGHGLHATYPLGPELLDELARLGQLQPGETCLMMLRWNLFAKRDQIVFTTSEARHWDPAATPVGYRELGTLGDIGVQNSQLTFRSTDGHLPFRGWQLGTAEEAAAVGDLFRAVQRIVRSFVSDT</sequence>
<evidence type="ECO:0000313" key="3">
    <source>
        <dbReference type="Proteomes" id="UP000219612"/>
    </source>
</evidence>
<dbReference type="GO" id="GO:0004197">
    <property type="term" value="F:cysteine-type endopeptidase activity"/>
    <property type="evidence" value="ECO:0007669"/>
    <property type="project" value="InterPro"/>
</dbReference>
<dbReference type="AlphaFoldDB" id="A0A285JXN7"/>
<dbReference type="InterPro" id="IPR029030">
    <property type="entry name" value="Caspase-like_dom_sf"/>
</dbReference>
<dbReference type="NCBIfam" id="NF047832">
    <property type="entry name" value="caspase_w_EACC1"/>
    <property type="match status" value="1"/>
</dbReference>
<dbReference type="Gene3D" id="3.40.50.1460">
    <property type="match status" value="1"/>
</dbReference>
<dbReference type="GO" id="GO:0006508">
    <property type="term" value="P:proteolysis"/>
    <property type="evidence" value="ECO:0007669"/>
    <property type="project" value="InterPro"/>
</dbReference>
<feature type="domain" description="Peptidase C14 caspase" evidence="1">
    <location>
        <begin position="10"/>
        <end position="202"/>
    </location>
</feature>
<dbReference type="Pfam" id="PF00656">
    <property type="entry name" value="Peptidase_C14"/>
    <property type="match status" value="1"/>
</dbReference>